<comment type="caution">
    <text evidence="3">The sequence shown here is derived from an EMBL/GenBank/DDBJ whole genome shotgun (WGS) entry which is preliminary data.</text>
</comment>
<feature type="region of interest" description="Disordered" evidence="1">
    <location>
        <begin position="160"/>
        <end position="185"/>
    </location>
</feature>
<evidence type="ECO:0000313" key="4">
    <source>
        <dbReference type="Proteomes" id="UP000654947"/>
    </source>
</evidence>
<protein>
    <submittedName>
        <fullName evidence="3">Uncharacterized protein</fullName>
    </submittedName>
</protein>
<feature type="transmembrane region" description="Helical" evidence="2">
    <location>
        <begin position="106"/>
        <end position="123"/>
    </location>
</feature>
<evidence type="ECO:0000256" key="2">
    <source>
        <dbReference type="SAM" id="Phobius"/>
    </source>
</evidence>
<keyword evidence="2" id="KW-1133">Transmembrane helix</keyword>
<organism evidence="3 4">
    <name type="scientific">Nocardiopsis kunsanensis</name>
    <dbReference type="NCBI Taxonomy" id="141693"/>
    <lineage>
        <taxon>Bacteria</taxon>
        <taxon>Bacillati</taxon>
        <taxon>Actinomycetota</taxon>
        <taxon>Actinomycetes</taxon>
        <taxon>Streptosporangiales</taxon>
        <taxon>Nocardiopsidaceae</taxon>
        <taxon>Nocardiopsis</taxon>
    </lineage>
</organism>
<sequence length="185" mass="20580">MEPQSPSDRAKLRNTESPRLRRAWGTRTRRRLYTLLYLALVLVGAVMLIWSDLVRAVAVPVLAGFVVLGLLVTQLNRATRMSPPHRLLDERQRAERDAAHRFSQQTMGVLLLTVLVAVAVLTINEPLDVEFPSALALPLLWVLAMVHISLPACYLAWTQPDEPADEEDEGGDDFPGQNRSGPAQP</sequence>
<feature type="transmembrane region" description="Helical" evidence="2">
    <location>
        <begin position="56"/>
        <end position="76"/>
    </location>
</feature>
<name>A0A918XD72_9ACTN</name>
<dbReference type="RefSeq" id="WP_193517911.1">
    <property type="nucleotide sequence ID" value="NZ_BMXL01000009.1"/>
</dbReference>
<evidence type="ECO:0000256" key="1">
    <source>
        <dbReference type="SAM" id="MobiDB-lite"/>
    </source>
</evidence>
<keyword evidence="2" id="KW-0472">Membrane</keyword>
<evidence type="ECO:0000313" key="3">
    <source>
        <dbReference type="EMBL" id="GHD25341.1"/>
    </source>
</evidence>
<keyword evidence="2" id="KW-0812">Transmembrane</keyword>
<feature type="compositionally biased region" description="Acidic residues" evidence="1">
    <location>
        <begin position="162"/>
        <end position="172"/>
    </location>
</feature>
<proteinExistence type="predicted"/>
<keyword evidence="4" id="KW-1185">Reference proteome</keyword>
<feature type="transmembrane region" description="Helical" evidence="2">
    <location>
        <begin position="135"/>
        <end position="157"/>
    </location>
</feature>
<dbReference type="EMBL" id="BMXL01000009">
    <property type="protein sequence ID" value="GHD25341.1"/>
    <property type="molecule type" value="Genomic_DNA"/>
</dbReference>
<dbReference type="Proteomes" id="UP000654947">
    <property type="component" value="Unassembled WGS sequence"/>
</dbReference>
<gene>
    <name evidence="3" type="ORF">GCM10007147_22520</name>
</gene>
<feature type="transmembrane region" description="Helical" evidence="2">
    <location>
        <begin position="32"/>
        <end position="50"/>
    </location>
</feature>
<reference evidence="3 4" key="1">
    <citation type="journal article" date="2014" name="Int. J. Syst. Evol. Microbiol.">
        <title>Complete genome sequence of Corynebacterium casei LMG S-19264T (=DSM 44701T), isolated from a smear-ripened cheese.</title>
        <authorList>
            <consortium name="US DOE Joint Genome Institute (JGI-PGF)"/>
            <person name="Walter F."/>
            <person name="Albersmeier A."/>
            <person name="Kalinowski J."/>
            <person name="Ruckert C."/>
        </authorList>
    </citation>
    <scope>NUCLEOTIDE SEQUENCE [LARGE SCALE GENOMIC DNA]</scope>
    <source>
        <strain evidence="3 4">KCTC 19473</strain>
    </source>
</reference>
<dbReference type="AlphaFoldDB" id="A0A918XD72"/>
<accession>A0A918XD72</accession>